<reference evidence="11 12" key="1">
    <citation type="submission" date="2024-01" db="EMBL/GenBank/DDBJ databases">
        <title>Comparative genomics of Cryptococcus and Kwoniella reveals pathogenesis evolution and contrasting modes of karyotype evolution via chromosome fusion or intercentromeric recombination.</title>
        <authorList>
            <person name="Coelho M.A."/>
            <person name="David-Palma M."/>
            <person name="Shea T."/>
            <person name="Bowers K."/>
            <person name="McGinley-Smith S."/>
            <person name="Mohammad A.W."/>
            <person name="Gnirke A."/>
            <person name="Yurkov A.M."/>
            <person name="Nowrousian M."/>
            <person name="Sun S."/>
            <person name="Cuomo C.A."/>
            <person name="Heitman J."/>
        </authorList>
    </citation>
    <scope>NUCLEOTIDE SEQUENCE [LARGE SCALE GENOMIC DNA]</scope>
    <source>
        <strain evidence="11 12">PYCC6329</strain>
    </source>
</reference>
<comment type="function">
    <text evidence="6">Essential for proper morphogenesis of the vacuole. May exist as structural reinforcement on the surface of the vacuolar membrane and be required for maintenance against rupture by osmotic pressure.</text>
</comment>
<feature type="domain" description="PX" evidence="10">
    <location>
        <begin position="2"/>
        <end position="118"/>
    </location>
</feature>
<dbReference type="PROSITE" id="PS50195">
    <property type="entry name" value="PX"/>
    <property type="match status" value="1"/>
</dbReference>
<evidence type="ECO:0000259" key="10">
    <source>
        <dbReference type="PROSITE" id="PS50195"/>
    </source>
</evidence>
<dbReference type="GeneID" id="91102771"/>
<evidence type="ECO:0008006" key="13">
    <source>
        <dbReference type="Google" id="ProtNLM"/>
    </source>
</evidence>
<protein>
    <recommendedName>
        <fullName evidence="13">Syntaxin</fullName>
    </recommendedName>
</protein>
<dbReference type="SMART" id="SM00397">
    <property type="entry name" value="t_SNARE"/>
    <property type="match status" value="1"/>
</dbReference>
<feature type="compositionally biased region" description="Low complexity" evidence="8">
    <location>
        <begin position="234"/>
        <end position="272"/>
    </location>
</feature>
<dbReference type="Gene3D" id="3.30.1520.10">
    <property type="entry name" value="Phox-like domain"/>
    <property type="match status" value="1"/>
</dbReference>
<evidence type="ECO:0000256" key="2">
    <source>
        <dbReference type="ARBA" id="ARBA00004496"/>
    </source>
</evidence>
<dbReference type="CDD" id="cd06897">
    <property type="entry name" value="PX_SNARE"/>
    <property type="match status" value="1"/>
</dbReference>
<evidence type="ECO:0000256" key="5">
    <source>
        <dbReference type="ARBA" id="ARBA00023054"/>
    </source>
</evidence>
<dbReference type="AlphaFoldDB" id="A0AAX4KHM0"/>
<dbReference type="GO" id="GO:0005769">
    <property type="term" value="C:early endosome"/>
    <property type="evidence" value="ECO:0007669"/>
    <property type="project" value="TreeGrafter"/>
</dbReference>
<dbReference type="PANTHER" id="PTHR22999">
    <property type="entry name" value="PX SERINE/THREONINE KINASE PXK"/>
    <property type="match status" value="1"/>
</dbReference>
<dbReference type="PROSITE" id="PS50192">
    <property type="entry name" value="T_SNARE"/>
    <property type="match status" value="1"/>
</dbReference>
<comment type="subcellular location">
    <subcellularLocation>
        <location evidence="2">Cytoplasm</location>
    </subcellularLocation>
    <subcellularLocation>
        <location evidence="1">Vacuole</location>
    </subcellularLocation>
</comment>
<organism evidence="11 12">
    <name type="scientific">Kwoniella europaea PYCC6329</name>
    <dbReference type="NCBI Taxonomy" id="1423913"/>
    <lineage>
        <taxon>Eukaryota</taxon>
        <taxon>Fungi</taxon>
        <taxon>Dikarya</taxon>
        <taxon>Basidiomycota</taxon>
        <taxon>Agaricomycotina</taxon>
        <taxon>Tremellomycetes</taxon>
        <taxon>Tremellales</taxon>
        <taxon>Cryptococcaceae</taxon>
        <taxon>Kwoniella</taxon>
    </lineage>
</organism>
<feature type="coiled-coil region" evidence="7">
    <location>
        <begin position="306"/>
        <end position="333"/>
    </location>
</feature>
<dbReference type="InterPro" id="IPR051837">
    <property type="entry name" value="SortingNexin/PXDomain-PKLike"/>
</dbReference>
<dbReference type="SUPFAM" id="SSF64268">
    <property type="entry name" value="PX domain"/>
    <property type="match status" value="1"/>
</dbReference>
<keyword evidence="4" id="KW-0926">Vacuole</keyword>
<accession>A0AAX4KHM0</accession>
<evidence type="ECO:0000256" key="3">
    <source>
        <dbReference type="ARBA" id="ARBA00022490"/>
    </source>
</evidence>
<dbReference type="PANTHER" id="PTHR22999:SF23">
    <property type="entry name" value="SORTING NEXIN-16"/>
    <property type="match status" value="1"/>
</dbReference>
<evidence type="ECO:0000313" key="11">
    <source>
        <dbReference type="EMBL" id="WWD05885.1"/>
    </source>
</evidence>
<evidence type="ECO:0000256" key="4">
    <source>
        <dbReference type="ARBA" id="ARBA00022554"/>
    </source>
</evidence>
<feature type="domain" description="T-SNARE coiled-coil homology" evidence="9">
    <location>
        <begin position="310"/>
        <end position="372"/>
    </location>
</feature>
<dbReference type="FunFam" id="1.20.5.110:FF:000058">
    <property type="entry name" value="VAM7p Vacuolar SNARE protein"/>
    <property type="match status" value="1"/>
</dbReference>
<evidence type="ECO:0000256" key="1">
    <source>
        <dbReference type="ARBA" id="ARBA00004116"/>
    </source>
</evidence>
<dbReference type="InterPro" id="IPR036871">
    <property type="entry name" value="PX_dom_sf"/>
</dbReference>
<evidence type="ECO:0000256" key="6">
    <source>
        <dbReference type="ARBA" id="ARBA00054927"/>
    </source>
</evidence>
<keyword evidence="12" id="KW-1185">Reference proteome</keyword>
<dbReference type="EMBL" id="CP144089">
    <property type="protein sequence ID" value="WWD05885.1"/>
    <property type="molecule type" value="Genomic_DNA"/>
</dbReference>
<dbReference type="GO" id="GO:0035091">
    <property type="term" value="F:phosphatidylinositol binding"/>
    <property type="evidence" value="ECO:0007669"/>
    <property type="project" value="InterPro"/>
</dbReference>
<dbReference type="SUPFAM" id="SSF58038">
    <property type="entry name" value="SNARE fusion complex"/>
    <property type="match status" value="1"/>
</dbReference>
<dbReference type="GO" id="GO:0097576">
    <property type="term" value="P:vacuole fusion"/>
    <property type="evidence" value="ECO:0007669"/>
    <property type="project" value="UniProtKB-ARBA"/>
</dbReference>
<dbReference type="Proteomes" id="UP001358614">
    <property type="component" value="Chromosome 1"/>
</dbReference>
<dbReference type="InterPro" id="IPR001683">
    <property type="entry name" value="PX_dom"/>
</dbReference>
<dbReference type="SMART" id="SM00312">
    <property type="entry name" value="PX"/>
    <property type="match status" value="1"/>
</dbReference>
<dbReference type="GO" id="GO:0045022">
    <property type="term" value="P:early endosome to late endosome transport"/>
    <property type="evidence" value="ECO:0007669"/>
    <property type="project" value="TreeGrafter"/>
</dbReference>
<dbReference type="GO" id="GO:0007034">
    <property type="term" value="P:vacuolar transport"/>
    <property type="evidence" value="ECO:0007669"/>
    <property type="project" value="UniProtKB-ARBA"/>
</dbReference>
<dbReference type="Gene3D" id="1.20.5.110">
    <property type="match status" value="1"/>
</dbReference>
<evidence type="ECO:0000313" key="12">
    <source>
        <dbReference type="Proteomes" id="UP001358614"/>
    </source>
</evidence>
<proteinExistence type="predicted"/>
<dbReference type="InterPro" id="IPR000727">
    <property type="entry name" value="T_SNARE_dom"/>
</dbReference>
<keyword evidence="3" id="KW-0963">Cytoplasm</keyword>
<evidence type="ECO:0000259" key="9">
    <source>
        <dbReference type="PROSITE" id="PS50192"/>
    </source>
</evidence>
<dbReference type="KEGG" id="ker:91102771"/>
<dbReference type="Pfam" id="PF00787">
    <property type="entry name" value="PX"/>
    <property type="match status" value="1"/>
</dbReference>
<dbReference type="GO" id="GO:0000329">
    <property type="term" value="C:fungal-type vacuole membrane"/>
    <property type="evidence" value="ECO:0007669"/>
    <property type="project" value="UniProtKB-ARBA"/>
</dbReference>
<keyword evidence="5 7" id="KW-0175">Coiled coil</keyword>
<gene>
    <name evidence="11" type="ORF">V865_003969</name>
</gene>
<dbReference type="CDD" id="cd15858">
    <property type="entry name" value="SNARE_VAM7"/>
    <property type="match status" value="1"/>
</dbReference>
<feature type="region of interest" description="Disordered" evidence="8">
    <location>
        <begin position="233"/>
        <end position="302"/>
    </location>
</feature>
<evidence type="ECO:0000256" key="7">
    <source>
        <dbReference type="SAM" id="Coils"/>
    </source>
</evidence>
<sequence length="373" mass="41337">MSDIQSIKIISTEVVNVPKSHVVYVIQVSTPIRTWTVKRRYSDFISLHSELKSSVGKEPPGSLPAKHWSLIKGVGDEKLIRERRILLEQYLILILTNKDPSFRQSYGFKDFLSVPSNTNPSHPSSVNFTSQSWLLEHTSLQNLLRSARSALLKRDALASMGDSVASRSSSIEAKKILKEASQRIHTLENALSLDSMASMGEGEKKRRYEMVEQLKIERETLNRMSEVGIRTSTSAFSRASEPSGSSSSAFAPTGSTGSTGSNGGSLNSLPGGFPQGQQISIGRTFGVKSPPQETSETRPLDDRGLLQLQVQKMDNQDDQLKELSKLLQRQKQMGEEIHQEIGEQNDLLDEIESGVDKTGRKLGKTKRELNRLG</sequence>
<dbReference type="GO" id="GO:0005770">
    <property type="term" value="C:late endosome"/>
    <property type="evidence" value="ECO:0007669"/>
    <property type="project" value="TreeGrafter"/>
</dbReference>
<name>A0AAX4KHM0_9TREE</name>
<dbReference type="RefSeq" id="XP_066083852.1">
    <property type="nucleotide sequence ID" value="XM_066227755.1"/>
</dbReference>
<evidence type="ECO:0000256" key="8">
    <source>
        <dbReference type="SAM" id="MobiDB-lite"/>
    </source>
</evidence>